<keyword evidence="8" id="KW-1185">Reference proteome</keyword>
<gene>
    <name evidence="7" type="ORF">D9757_005686</name>
</gene>
<accession>A0A8H5MCF4</accession>
<proteinExistence type="predicted"/>
<feature type="domain" description="Clathrin/coatomer adaptor adaptin-like N-terminal" evidence="6">
    <location>
        <begin position="61"/>
        <end position="403"/>
    </location>
</feature>
<comment type="caution">
    <text evidence="7">The sequence shown here is derived from an EMBL/GenBank/DDBJ whole genome shotgun (WGS) entry which is preliminary data.</text>
</comment>
<dbReference type="GO" id="GO:0016192">
    <property type="term" value="P:vesicle-mediated transport"/>
    <property type="evidence" value="ECO:0007669"/>
    <property type="project" value="InterPro"/>
</dbReference>
<evidence type="ECO:0000256" key="1">
    <source>
        <dbReference type="ARBA" id="ARBA00004308"/>
    </source>
</evidence>
<dbReference type="Gene3D" id="1.25.10.10">
    <property type="entry name" value="Leucine-rich Repeat Variant"/>
    <property type="match status" value="1"/>
</dbReference>
<keyword evidence="3" id="KW-0653">Protein transport</keyword>
<dbReference type="InterPro" id="IPR002553">
    <property type="entry name" value="Clathrin/coatomer_adapt-like_N"/>
</dbReference>
<dbReference type="GO" id="GO:0030117">
    <property type="term" value="C:membrane coat"/>
    <property type="evidence" value="ECO:0007669"/>
    <property type="project" value="InterPro"/>
</dbReference>
<dbReference type="PANTHER" id="PTHR22780">
    <property type="entry name" value="ADAPTIN, ALPHA/GAMMA/EPSILON"/>
    <property type="match status" value="1"/>
</dbReference>
<organism evidence="7 8">
    <name type="scientific">Collybiopsis confluens</name>
    <dbReference type="NCBI Taxonomy" id="2823264"/>
    <lineage>
        <taxon>Eukaryota</taxon>
        <taxon>Fungi</taxon>
        <taxon>Dikarya</taxon>
        <taxon>Basidiomycota</taxon>
        <taxon>Agaricomycotina</taxon>
        <taxon>Agaricomycetes</taxon>
        <taxon>Agaricomycetidae</taxon>
        <taxon>Agaricales</taxon>
        <taxon>Marasmiineae</taxon>
        <taxon>Omphalotaceae</taxon>
        <taxon>Collybiopsis</taxon>
    </lineage>
</organism>
<dbReference type="Proteomes" id="UP000518752">
    <property type="component" value="Unassembled WGS sequence"/>
</dbReference>
<dbReference type="AlphaFoldDB" id="A0A8H5MCF4"/>
<sequence>MLYCMWIVPGRTHARVSFSVLLITIMPNFVPFISSGTSSRLLYVLVRKVESAPVTQAADAIILAEMETIVAKLREPNLSTFLCREYLIILLYCINTSTLSIPALDGILPHAVNLAEAGQTVAEKRIGYLFCSETMPARHELQLMLVNTMRKDLESHHTSNICLALDHLIQCPSEDVIPAIQSRLQDLLAHSSSVGALRRYHTSILIRSRPLVRRRALLAFKVLSAYEPDLMSRIQQTLARRIKDHDPSVCVAALIAAGRFFQIYEPARVEIQDTVIQLFRATWSRNYDGGERAILIRLLSTMQVIGLSDPMLTDVIKRAARRKDYVQAVFPSSPISHIRPFLTSRDTNTQYLFLTCLECLAPEHWAGTTPDVPAVLEQWEVEHIMRFLDSEDSVLRKKTLKILDNVDKAIVSSYYTSALQNLSNLPIEEKPERLQALLEVIEAREDGDSYARDAMDLLARVDLPSPDGQVLEGAVDMILTFIHQLPDDSQLKISTYILELLSDANHPVGPTTMVIMSALACESSGRISLSSVVLLKGLSEYLAYLPVPVQDACLLGMLRVSLDCKDIPDQVVAAVSKLREVSEKRVRRRCEQFLRLSSDKIALAAITQSLPDFWQAVQKHQSNNLHSGQSSSREPAGSAEYSPNYKSESLPASNLRYAAYDAPVPTPRLQGRKSTNSNYASESSFLGSPRGLSSPRALAGGELTLAASTVEFERQMSTPAKPAIEALPRNDLIAFDSPFMSDLTAIGYSQEGLFDIAWERFNDTEARGWYREPMEQLLRQVQILDPLRLDVKVIEPSLPPFLGQVFFQTTGDIKADGAHTIGELKVMIKYKPQISTSSCAILRLKEGEEESCLWRLRGDMPLYETVKNILTEN</sequence>
<dbReference type="InterPro" id="IPR050840">
    <property type="entry name" value="Adaptor_Complx_Large_Subunit"/>
</dbReference>
<dbReference type="SUPFAM" id="SSF48371">
    <property type="entry name" value="ARM repeat"/>
    <property type="match status" value="1"/>
</dbReference>
<reference evidence="7 8" key="1">
    <citation type="journal article" date="2020" name="ISME J.">
        <title>Uncovering the hidden diversity of litter-decomposition mechanisms in mushroom-forming fungi.</title>
        <authorList>
            <person name="Floudas D."/>
            <person name="Bentzer J."/>
            <person name="Ahren D."/>
            <person name="Johansson T."/>
            <person name="Persson P."/>
            <person name="Tunlid A."/>
        </authorList>
    </citation>
    <scope>NUCLEOTIDE SEQUENCE [LARGE SCALE GENOMIC DNA]</scope>
    <source>
        <strain evidence="7 8">CBS 406.79</strain>
    </source>
</reference>
<evidence type="ECO:0000256" key="3">
    <source>
        <dbReference type="ARBA" id="ARBA00022927"/>
    </source>
</evidence>
<evidence type="ECO:0000256" key="2">
    <source>
        <dbReference type="ARBA" id="ARBA00022448"/>
    </source>
</evidence>
<comment type="subcellular location">
    <subcellularLocation>
        <location evidence="1">Endomembrane system</location>
    </subcellularLocation>
</comment>
<evidence type="ECO:0000256" key="5">
    <source>
        <dbReference type="SAM" id="MobiDB-lite"/>
    </source>
</evidence>
<evidence type="ECO:0000256" key="4">
    <source>
        <dbReference type="ARBA" id="ARBA00023136"/>
    </source>
</evidence>
<dbReference type="GO" id="GO:0006886">
    <property type="term" value="P:intracellular protein transport"/>
    <property type="evidence" value="ECO:0007669"/>
    <property type="project" value="InterPro"/>
</dbReference>
<dbReference type="InterPro" id="IPR016024">
    <property type="entry name" value="ARM-type_fold"/>
</dbReference>
<dbReference type="OrthoDB" id="29308at2759"/>
<name>A0A8H5MCF4_9AGAR</name>
<keyword evidence="2" id="KW-0813">Transport</keyword>
<evidence type="ECO:0000313" key="8">
    <source>
        <dbReference type="Proteomes" id="UP000518752"/>
    </source>
</evidence>
<evidence type="ECO:0000259" key="6">
    <source>
        <dbReference type="Pfam" id="PF01602"/>
    </source>
</evidence>
<feature type="region of interest" description="Disordered" evidence="5">
    <location>
        <begin position="664"/>
        <end position="693"/>
    </location>
</feature>
<feature type="compositionally biased region" description="Polar residues" evidence="5">
    <location>
        <begin position="624"/>
        <end position="633"/>
    </location>
</feature>
<feature type="region of interest" description="Disordered" evidence="5">
    <location>
        <begin position="624"/>
        <end position="647"/>
    </location>
</feature>
<dbReference type="Pfam" id="PF01602">
    <property type="entry name" value="Adaptin_N"/>
    <property type="match status" value="1"/>
</dbReference>
<protein>
    <recommendedName>
        <fullName evidence="6">Clathrin/coatomer adaptor adaptin-like N-terminal domain-containing protein</fullName>
    </recommendedName>
</protein>
<dbReference type="EMBL" id="JAACJN010000026">
    <property type="protein sequence ID" value="KAF5388868.1"/>
    <property type="molecule type" value="Genomic_DNA"/>
</dbReference>
<dbReference type="InterPro" id="IPR011989">
    <property type="entry name" value="ARM-like"/>
</dbReference>
<feature type="compositionally biased region" description="Polar residues" evidence="5">
    <location>
        <begin position="672"/>
        <end position="686"/>
    </location>
</feature>
<evidence type="ECO:0000313" key="7">
    <source>
        <dbReference type="EMBL" id="KAF5388868.1"/>
    </source>
</evidence>
<keyword evidence="4" id="KW-0472">Membrane</keyword>
<dbReference type="GO" id="GO:0012505">
    <property type="term" value="C:endomembrane system"/>
    <property type="evidence" value="ECO:0007669"/>
    <property type="project" value="UniProtKB-SubCell"/>
</dbReference>